<dbReference type="InterPro" id="IPR002347">
    <property type="entry name" value="SDR_fam"/>
</dbReference>
<dbReference type="Gene3D" id="1.10.8.400">
    <property type="entry name" value="Enoyl acyl carrier protein reductase"/>
    <property type="match status" value="1"/>
</dbReference>
<dbReference type="PANTHER" id="PTHR43159:SF2">
    <property type="entry name" value="ENOYL-[ACYL-CARRIER-PROTEIN] REDUCTASE [NADH], CHLOROPLASTIC"/>
    <property type="match status" value="1"/>
</dbReference>
<dbReference type="EMBL" id="SADE01000002">
    <property type="protein sequence ID" value="RVU35980.1"/>
    <property type="molecule type" value="Genomic_DNA"/>
</dbReference>
<keyword evidence="9 11" id="KW-0520">NAD</keyword>
<evidence type="ECO:0000256" key="7">
    <source>
        <dbReference type="ARBA" id="ARBA00023160"/>
    </source>
</evidence>
<dbReference type="GO" id="GO:0004318">
    <property type="term" value="F:enoyl-[acyl-carrier-protein] reductase (NADH) activity"/>
    <property type="evidence" value="ECO:0007669"/>
    <property type="project" value="UniProtKB-EC"/>
</dbReference>
<dbReference type="OrthoDB" id="9803628at2"/>
<evidence type="ECO:0000256" key="11">
    <source>
        <dbReference type="PIRSR" id="PIRSR000094-3"/>
    </source>
</evidence>
<dbReference type="PIRSF" id="PIRSF000094">
    <property type="entry name" value="Enoyl-ACP_rdct"/>
    <property type="match status" value="1"/>
</dbReference>
<dbReference type="PRINTS" id="PR00081">
    <property type="entry name" value="GDHRDH"/>
</dbReference>
<keyword evidence="7 9" id="KW-0275">Fatty acid biosynthesis</keyword>
<dbReference type="AlphaFoldDB" id="A0A437QNF3"/>
<comment type="caution">
    <text evidence="12">The sequence shown here is derived from an EMBL/GenBank/DDBJ whole genome shotgun (WGS) entry which is preliminary data.</text>
</comment>
<keyword evidence="5 9" id="KW-0560">Oxidoreductase</keyword>
<accession>A0A437QNF3</accession>
<evidence type="ECO:0000313" key="12">
    <source>
        <dbReference type="EMBL" id="RVU35980.1"/>
    </source>
</evidence>
<evidence type="ECO:0000256" key="6">
    <source>
        <dbReference type="ARBA" id="ARBA00023098"/>
    </source>
</evidence>
<dbReference type="Proteomes" id="UP000287447">
    <property type="component" value="Unassembled WGS sequence"/>
</dbReference>
<comment type="catalytic activity">
    <reaction evidence="8 9">
        <text>a 2,3-saturated acyl-[ACP] + NAD(+) = a (2E)-enoyl-[ACP] + NADH + H(+)</text>
        <dbReference type="Rhea" id="RHEA:10240"/>
        <dbReference type="Rhea" id="RHEA-COMP:9925"/>
        <dbReference type="Rhea" id="RHEA-COMP:9926"/>
        <dbReference type="ChEBI" id="CHEBI:15378"/>
        <dbReference type="ChEBI" id="CHEBI:57540"/>
        <dbReference type="ChEBI" id="CHEBI:57945"/>
        <dbReference type="ChEBI" id="CHEBI:78784"/>
        <dbReference type="ChEBI" id="CHEBI:78785"/>
        <dbReference type="EC" id="1.3.1.9"/>
    </reaction>
</comment>
<dbReference type="RefSeq" id="WP_127765457.1">
    <property type="nucleotide sequence ID" value="NZ_SADE01000002.1"/>
</dbReference>
<comment type="similarity">
    <text evidence="2 9">Belongs to the short-chain dehydrogenases/reductases (SDR) family. FabI subfamily.</text>
</comment>
<feature type="binding site" evidence="11">
    <location>
        <position position="17"/>
    </location>
    <ligand>
        <name>NAD(+)</name>
        <dbReference type="ChEBI" id="CHEBI:57540"/>
    </ligand>
</feature>
<feature type="binding site" evidence="11">
    <location>
        <begin position="195"/>
        <end position="199"/>
    </location>
    <ligand>
        <name>NAD(+)</name>
        <dbReference type="ChEBI" id="CHEBI:57540"/>
    </ligand>
</feature>
<evidence type="ECO:0000256" key="2">
    <source>
        <dbReference type="ARBA" id="ARBA00009233"/>
    </source>
</evidence>
<gene>
    <name evidence="12" type="primary">fabI</name>
    <name evidence="12" type="ORF">EOI86_12075</name>
</gene>
<reference evidence="13" key="1">
    <citation type="submission" date="2019-01" db="EMBL/GenBank/DDBJ databases">
        <title>Gri0909 isolated from a small marine red alga.</title>
        <authorList>
            <person name="Kim J."/>
            <person name="Jeong S.E."/>
            <person name="Jeon C.O."/>
        </authorList>
    </citation>
    <scope>NUCLEOTIDE SEQUENCE [LARGE SCALE GENOMIC DNA]</scope>
    <source>
        <strain evidence="13">Gri0909</strain>
    </source>
</reference>
<keyword evidence="4" id="KW-0276">Fatty acid metabolism</keyword>
<dbReference type="EC" id="1.3.1.9" evidence="9"/>
<organism evidence="12 13">
    <name type="scientific">Hwanghaeella grinnelliae</name>
    <dbReference type="NCBI Taxonomy" id="2500179"/>
    <lineage>
        <taxon>Bacteria</taxon>
        <taxon>Pseudomonadati</taxon>
        <taxon>Pseudomonadota</taxon>
        <taxon>Alphaproteobacteria</taxon>
        <taxon>Rhodospirillales</taxon>
        <taxon>Rhodospirillaceae</taxon>
        <taxon>Hwanghaeella</taxon>
    </lineage>
</organism>
<dbReference type="Pfam" id="PF13561">
    <property type="entry name" value="adh_short_C2"/>
    <property type="match status" value="1"/>
</dbReference>
<feature type="binding site" evidence="11">
    <location>
        <begin position="23"/>
        <end position="24"/>
    </location>
    <ligand>
        <name>NAD(+)</name>
        <dbReference type="ChEBI" id="CHEBI:57540"/>
    </ligand>
</feature>
<sequence>MDMPVGLLAGKTGLVVGVANDKSIAAGCAKAFSAAGANLALTYLNEKAKPHVEPVANAVGADLLMPLDVEQDGQMETLFAAIEERWGRLDFLLHSIAFSPKDDLHGRVVDSSREGFGRAMDVSVHSFVRMARLAEPLMKQGGCMLTVSYYGAEKVVDHYNIMGPVKSALESTMRYMSSELGPAGIRVNALSPGPIETRAASGIADFDTLIEQAKTRAPERKLATIEDVGALATCLVSDYARSVTGNVAYVDGGYHVMS</sequence>
<feature type="binding site" evidence="11">
    <location>
        <position position="96"/>
    </location>
    <ligand>
        <name>NAD(+)</name>
        <dbReference type="ChEBI" id="CHEBI:57540"/>
    </ligand>
</feature>
<feature type="active site" description="Proton acceptor" evidence="10">
    <location>
        <position position="149"/>
    </location>
</feature>
<proteinExistence type="inferred from homology"/>
<keyword evidence="3 9" id="KW-0444">Lipid biosynthesis</keyword>
<feature type="binding site" evidence="11">
    <location>
        <position position="166"/>
    </location>
    <ligand>
        <name>NAD(+)</name>
        <dbReference type="ChEBI" id="CHEBI:57540"/>
    </ligand>
</feature>
<evidence type="ECO:0000256" key="8">
    <source>
        <dbReference type="ARBA" id="ARBA00048572"/>
    </source>
</evidence>
<dbReference type="NCBIfam" id="NF005717">
    <property type="entry name" value="PRK07533.1"/>
    <property type="match status" value="1"/>
</dbReference>
<feature type="binding site" evidence="11">
    <location>
        <begin position="68"/>
        <end position="69"/>
    </location>
    <ligand>
        <name>NAD(+)</name>
        <dbReference type="ChEBI" id="CHEBI:57540"/>
    </ligand>
</feature>
<dbReference type="InterPro" id="IPR036291">
    <property type="entry name" value="NAD(P)-bd_dom_sf"/>
</dbReference>
<evidence type="ECO:0000256" key="1">
    <source>
        <dbReference type="ARBA" id="ARBA00005194"/>
    </source>
</evidence>
<dbReference type="SUPFAM" id="SSF51735">
    <property type="entry name" value="NAD(P)-binding Rossmann-fold domains"/>
    <property type="match status" value="1"/>
</dbReference>
<evidence type="ECO:0000256" key="4">
    <source>
        <dbReference type="ARBA" id="ARBA00022832"/>
    </source>
</evidence>
<feature type="active site" description="Proton acceptor" evidence="10">
    <location>
        <position position="159"/>
    </location>
</feature>
<dbReference type="UniPathway" id="UPA00094"/>
<dbReference type="PANTHER" id="PTHR43159">
    <property type="entry name" value="ENOYL-[ACYL-CARRIER-PROTEIN] REDUCTASE"/>
    <property type="match status" value="1"/>
</dbReference>
<evidence type="ECO:0000256" key="9">
    <source>
        <dbReference type="PIRNR" id="PIRNR000094"/>
    </source>
</evidence>
<dbReference type="Gene3D" id="3.40.50.720">
    <property type="entry name" value="NAD(P)-binding Rossmann-like Domain"/>
    <property type="match status" value="1"/>
</dbReference>
<evidence type="ECO:0000256" key="3">
    <source>
        <dbReference type="ARBA" id="ARBA00022516"/>
    </source>
</evidence>
<evidence type="ECO:0000256" key="5">
    <source>
        <dbReference type="ARBA" id="ARBA00023002"/>
    </source>
</evidence>
<evidence type="ECO:0000313" key="13">
    <source>
        <dbReference type="Proteomes" id="UP000287447"/>
    </source>
</evidence>
<keyword evidence="13" id="KW-1185">Reference proteome</keyword>
<protein>
    <recommendedName>
        <fullName evidence="9">Enoyl-[acyl-carrier-protein] reductase [NADH]</fullName>
        <ecNumber evidence="9">1.3.1.9</ecNumber>
    </recommendedName>
</protein>
<dbReference type="GO" id="GO:0006633">
    <property type="term" value="P:fatty acid biosynthetic process"/>
    <property type="evidence" value="ECO:0007669"/>
    <property type="project" value="UniProtKB-UniPathway"/>
</dbReference>
<dbReference type="InterPro" id="IPR014358">
    <property type="entry name" value="Enoyl-ACP_Rdtase_NADH"/>
</dbReference>
<keyword evidence="6" id="KW-0443">Lipid metabolism</keyword>
<name>A0A437QNF3_9PROT</name>
<comment type="pathway">
    <text evidence="1">Lipid metabolism; fatty acid biosynthesis.</text>
</comment>
<evidence type="ECO:0000256" key="10">
    <source>
        <dbReference type="PIRSR" id="PIRSR000094-1"/>
    </source>
</evidence>
<dbReference type="CDD" id="cd05372">
    <property type="entry name" value="ENR_SDR"/>
    <property type="match status" value="1"/>
</dbReference>